<protein>
    <submittedName>
        <fullName evidence="1">Uncharacterized protein</fullName>
    </submittedName>
</protein>
<dbReference type="RefSeq" id="WP_129004704.1">
    <property type="nucleotide sequence ID" value="NZ_SDHZ01000002.1"/>
</dbReference>
<name>A0A4Q1D557_9BACT</name>
<keyword evidence="2" id="KW-1185">Reference proteome</keyword>
<comment type="caution">
    <text evidence="1">The sequence shown here is derived from an EMBL/GenBank/DDBJ whole genome shotgun (WGS) entry which is preliminary data.</text>
</comment>
<dbReference type="AlphaFoldDB" id="A0A4Q1D557"/>
<dbReference type="Proteomes" id="UP000290545">
    <property type="component" value="Unassembled WGS sequence"/>
</dbReference>
<accession>A0A4Q1D557</accession>
<sequence length="65" mass="7547">MRQVAYIQNNILFYKNAISTNLTPQNILTMGFDNQVALLKKIAVRIPEESHLNSLLPFKKKKKYP</sequence>
<proteinExistence type="predicted"/>
<evidence type="ECO:0000313" key="1">
    <source>
        <dbReference type="EMBL" id="RXK83652.1"/>
    </source>
</evidence>
<dbReference type="EMBL" id="SDHZ01000002">
    <property type="protein sequence ID" value="RXK83652.1"/>
    <property type="molecule type" value="Genomic_DNA"/>
</dbReference>
<evidence type="ECO:0000313" key="2">
    <source>
        <dbReference type="Proteomes" id="UP000290545"/>
    </source>
</evidence>
<reference evidence="1 2" key="1">
    <citation type="submission" date="2019-01" db="EMBL/GenBank/DDBJ databases">
        <title>Filimonas sp. strain TTM-71.</title>
        <authorList>
            <person name="Chen W.-M."/>
        </authorList>
    </citation>
    <scope>NUCLEOTIDE SEQUENCE [LARGE SCALE GENOMIC DNA]</scope>
    <source>
        <strain evidence="1 2">TTM-71</strain>
    </source>
</reference>
<gene>
    <name evidence="1" type="ORF">ESB13_16350</name>
</gene>
<organism evidence="1 2">
    <name type="scientific">Filimonas effusa</name>
    <dbReference type="NCBI Taxonomy" id="2508721"/>
    <lineage>
        <taxon>Bacteria</taxon>
        <taxon>Pseudomonadati</taxon>
        <taxon>Bacteroidota</taxon>
        <taxon>Chitinophagia</taxon>
        <taxon>Chitinophagales</taxon>
        <taxon>Chitinophagaceae</taxon>
        <taxon>Filimonas</taxon>
    </lineage>
</organism>